<evidence type="ECO:0000313" key="1">
    <source>
        <dbReference type="EMBL" id="KAL0114480.1"/>
    </source>
</evidence>
<accession>A0AAW2FKD5</accession>
<dbReference type="EMBL" id="JADYXP020000011">
    <property type="protein sequence ID" value="KAL0114480.1"/>
    <property type="molecule type" value="Genomic_DNA"/>
</dbReference>
<proteinExistence type="predicted"/>
<reference evidence="1 2" key="1">
    <citation type="submission" date="2023-03" db="EMBL/GenBank/DDBJ databases">
        <title>High recombination rates correlate with genetic variation in Cardiocondyla obscurior ants.</title>
        <authorList>
            <person name="Errbii M."/>
        </authorList>
    </citation>
    <scope>NUCLEOTIDE SEQUENCE [LARGE SCALE GENOMIC DNA]</scope>
    <source>
        <strain evidence="1">Alpha-2009</strain>
        <tissue evidence="1">Whole body</tissue>
    </source>
</reference>
<organism evidence="1 2">
    <name type="scientific">Cardiocondyla obscurior</name>
    <dbReference type="NCBI Taxonomy" id="286306"/>
    <lineage>
        <taxon>Eukaryota</taxon>
        <taxon>Metazoa</taxon>
        <taxon>Ecdysozoa</taxon>
        <taxon>Arthropoda</taxon>
        <taxon>Hexapoda</taxon>
        <taxon>Insecta</taxon>
        <taxon>Pterygota</taxon>
        <taxon>Neoptera</taxon>
        <taxon>Endopterygota</taxon>
        <taxon>Hymenoptera</taxon>
        <taxon>Apocrita</taxon>
        <taxon>Aculeata</taxon>
        <taxon>Formicoidea</taxon>
        <taxon>Formicidae</taxon>
        <taxon>Myrmicinae</taxon>
        <taxon>Cardiocondyla</taxon>
    </lineage>
</organism>
<sequence>MKNSTLYTIDSHVWYKICVSNVKRLVFSKRLIEKYTLEITRITRRLNHLPAIPHEYLNVSLASCPLIIVSLPEVVIAFPIQSSTCPELHIIRKRSLSRAGPIINSRVTNFLAHVYLARFRTPETYLSILIN</sequence>
<protein>
    <submittedName>
        <fullName evidence="1">Uncharacterized protein</fullName>
    </submittedName>
</protein>
<gene>
    <name evidence="1" type="ORF">PUN28_011621</name>
</gene>
<keyword evidence="2" id="KW-1185">Reference proteome</keyword>
<evidence type="ECO:0000313" key="2">
    <source>
        <dbReference type="Proteomes" id="UP001430953"/>
    </source>
</evidence>
<dbReference type="Proteomes" id="UP001430953">
    <property type="component" value="Unassembled WGS sequence"/>
</dbReference>
<name>A0AAW2FKD5_9HYME</name>
<comment type="caution">
    <text evidence="1">The sequence shown here is derived from an EMBL/GenBank/DDBJ whole genome shotgun (WGS) entry which is preliminary data.</text>
</comment>
<dbReference type="AlphaFoldDB" id="A0AAW2FKD5"/>